<dbReference type="PANTHER" id="PTHR43180">
    <property type="entry name" value="3-OXOACYL-(ACYL-CARRIER-PROTEIN) REDUCTASE (AFU_ORTHOLOGUE AFUA_6G11210)"/>
    <property type="match status" value="1"/>
</dbReference>
<reference evidence="4 5" key="1">
    <citation type="submission" date="2018-08" db="EMBL/GenBank/DDBJ databases">
        <title>Actinomadura jelena sp. nov., a novel Actinomycete isolated from soil in Chad.</title>
        <authorList>
            <person name="Shi L."/>
        </authorList>
    </citation>
    <scope>NUCLEOTIDE SEQUENCE [LARGE SCALE GENOMIC DNA]</scope>
    <source>
        <strain evidence="4 5">NEAU-G17</strain>
    </source>
</reference>
<name>A0A372JME2_9ACTN</name>
<dbReference type="Gene3D" id="3.40.50.720">
    <property type="entry name" value="NAD(P)-binding Rossmann-like Domain"/>
    <property type="match status" value="1"/>
</dbReference>
<dbReference type="AlphaFoldDB" id="A0A372JME2"/>
<keyword evidence="2" id="KW-0560">Oxidoreductase</keyword>
<evidence type="ECO:0000313" key="5">
    <source>
        <dbReference type="Proteomes" id="UP000261811"/>
    </source>
</evidence>
<protein>
    <submittedName>
        <fullName evidence="4">SDR family NAD(P)-dependent oxidoreductase</fullName>
    </submittedName>
</protein>
<proteinExistence type="inferred from homology"/>
<dbReference type="PRINTS" id="PR00081">
    <property type="entry name" value="GDHRDH"/>
</dbReference>
<feature type="compositionally biased region" description="Low complexity" evidence="3">
    <location>
        <begin position="20"/>
        <end position="29"/>
    </location>
</feature>
<feature type="region of interest" description="Disordered" evidence="3">
    <location>
        <begin position="1"/>
        <end position="29"/>
    </location>
</feature>
<dbReference type="InterPro" id="IPR002347">
    <property type="entry name" value="SDR_fam"/>
</dbReference>
<dbReference type="GO" id="GO:0016491">
    <property type="term" value="F:oxidoreductase activity"/>
    <property type="evidence" value="ECO:0007669"/>
    <property type="project" value="UniProtKB-KW"/>
</dbReference>
<dbReference type="Pfam" id="PF00106">
    <property type="entry name" value="adh_short"/>
    <property type="match status" value="1"/>
</dbReference>
<evidence type="ECO:0000313" key="4">
    <source>
        <dbReference type="EMBL" id="RFU41006.1"/>
    </source>
</evidence>
<dbReference type="SUPFAM" id="SSF51735">
    <property type="entry name" value="NAD(P)-binding Rossmann-fold domains"/>
    <property type="match status" value="1"/>
</dbReference>
<feature type="compositionally biased region" description="Basic and acidic residues" evidence="3">
    <location>
        <begin position="8"/>
        <end position="17"/>
    </location>
</feature>
<keyword evidence="5" id="KW-1185">Reference proteome</keyword>
<dbReference type="FunFam" id="3.40.50.720:FF:000084">
    <property type="entry name" value="Short-chain dehydrogenase reductase"/>
    <property type="match status" value="1"/>
</dbReference>
<dbReference type="RefSeq" id="WP_117357933.1">
    <property type="nucleotide sequence ID" value="NZ_QURH01000241.1"/>
</dbReference>
<accession>A0A372JME2</accession>
<evidence type="ECO:0000256" key="2">
    <source>
        <dbReference type="ARBA" id="ARBA00023002"/>
    </source>
</evidence>
<dbReference type="InterPro" id="IPR036291">
    <property type="entry name" value="NAD(P)-bd_dom_sf"/>
</dbReference>
<dbReference type="PANTHER" id="PTHR43180:SF33">
    <property type="entry name" value="15-HYDROXYPROSTAGLANDIN DEHYDROGENASE [NAD(+)]-LIKE"/>
    <property type="match status" value="1"/>
</dbReference>
<comment type="similarity">
    <text evidence="1">Belongs to the short-chain dehydrogenases/reductases (SDR) family.</text>
</comment>
<dbReference type="OrthoDB" id="4133661at2"/>
<comment type="caution">
    <text evidence="4">The sequence shown here is derived from an EMBL/GenBank/DDBJ whole genome shotgun (WGS) entry which is preliminary data.</text>
</comment>
<organism evidence="4 5">
    <name type="scientific">Actinomadura logoneensis</name>
    <dbReference type="NCBI Taxonomy" id="2293572"/>
    <lineage>
        <taxon>Bacteria</taxon>
        <taxon>Bacillati</taxon>
        <taxon>Actinomycetota</taxon>
        <taxon>Actinomycetes</taxon>
        <taxon>Streptosporangiales</taxon>
        <taxon>Thermomonosporaceae</taxon>
        <taxon>Actinomadura</taxon>
    </lineage>
</organism>
<evidence type="ECO:0000256" key="1">
    <source>
        <dbReference type="ARBA" id="ARBA00006484"/>
    </source>
</evidence>
<dbReference type="Proteomes" id="UP000261811">
    <property type="component" value="Unassembled WGS sequence"/>
</dbReference>
<evidence type="ECO:0000256" key="3">
    <source>
        <dbReference type="SAM" id="MobiDB-lite"/>
    </source>
</evidence>
<gene>
    <name evidence="4" type="ORF">DZF91_14140</name>
</gene>
<dbReference type="EMBL" id="QURH01000241">
    <property type="protein sequence ID" value="RFU41006.1"/>
    <property type="molecule type" value="Genomic_DNA"/>
</dbReference>
<sequence>MTAFEESADPHPAERGTGETGRSGSRARGRAGSVALITGGANGIGAAVARRLAGEGARVVLADVDEERGRALAAELDGTFVRCDVREPADSARAVRTAADRFGGLDLAFLNAGVASGFGLGDDFDPERYRRAMAVNVDGVVFGVHAALPALRARGGGDIIATASMAGLTATPFDPVYGANKAAVVGLVRALGPAYLPEGIRVNALCPSFAETDIIVPLKDELERTGFPVLPLADVVAAFMAILDGDGAGEAWYVVPGRPSEPFRFRGVPGPR</sequence>